<gene>
    <name evidence="1" type="ORF">FJQ55_21215</name>
</gene>
<evidence type="ECO:0000313" key="2">
    <source>
        <dbReference type="Proteomes" id="UP000316429"/>
    </source>
</evidence>
<name>A0A504TRQ6_9HYPH</name>
<dbReference type="Proteomes" id="UP000316429">
    <property type="component" value="Unassembled WGS sequence"/>
</dbReference>
<dbReference type="EMBL" id="VFYP01000006">
    <property type="protein sequence ID" value="TPP05064.1"/>
    <property type="molecule type" value="Genomic_DNA"/>
</dbReference>
<dbReference type="AlphaFoldDB" id="A0A504TRQ6"/>
<comment type="caution">
    <text evidence="1">The sequence shown here is derived from an EMBL/GenBank/DDBJ whole genome shotgun (WGS) entry which is preliminary data.</text>
</comment>
<protein>
    <submittedName>
        <fullName evidence="1">Uncharacterized protein</fullName>
    </submittedName>
</protein>
<proteinExistence type="predicted"/>
<keyword evidence="2" id="KW-1185">Reference proteome</keyword>
<dbReference type="OrthoDB" id="6631788at2"/>
<sequence>MAAPIRTYFEALYIGDVAVDGPYGETMIDDVTLHPDGNSILILGDFGEGSIKRWSLVSITFEDGYFVHESKGTFFERDGAEKQFTLAQGLPWEGEDSIDDYC</sequence>
<reference evidence="1 2" key="1">
    <citation type="submission" date="2019-06" db="EMBL/GenBank/DDBJ databases">
        <title>Rhizobium sp. CL12 isolated from roots of soybean.</title>
        <authorList>
            <person name="Wang C."/>
        </authorList>
    </citation>
    <scope>NUCLEOTIDE SEQUENCE [LARGE SCALE GENOMIC DNA]</scope>
    <source>
        <strain evidence="1 2">CL12</strain>
    </source>
</reference>
<organism evidence="1 2">
    <name type="scientific">Rhizobium glycinendophyticum</name>
    <dbReference type="NCBI Taxonomy" id="2589807"/>
    <lineage>
        <taxon>Bacteria</taxon>
        <taxon>Pseudomonadati</taxon>
        <taxon>Pseudomonadota</taxon>
        <taxon>Alphaproteobacteria</taxon>
        <taxon>Hyphomicrobiales</taxon>
        <taxon>Rhizobiaceae</taxon>
        <taxon>Rhizobium/Agrobacterium group</taxon>
        <taxon>Rhizobium</taxon>
    </lineage>
</organism>
<accession>A0A504TRQ6</accession>
<evidence type="ECO:0000313" key="1">
    <source>
        <dbReference type="EMBL" id="TPP05064.1"/>
    </source>
</evidence>